<sequence>MVTKLKKSRKMRGKNSSGHGRINKHRKNPGGKGKSGGQHHHKIIFERYRETYFRKTGMRIYNLEKTLNSTFLLKFKDMLKINFFENLLFNSYTSVFLTLLNLSALRIKKVLGNGISDFKNALIIVNSVAKSVNKKAVQRSSVMLIIVKNIN</sequence>
<dbReference type="RefSeq" id="XP_001712881.1">
    <property type="nucleotide sequence ID" value="XM_001712829.1"/>
</dbReference>
<name>Q3LW97_BIGNA</name>
<gene>
    <name evidence="5" type="primary">rpl27a</name>
</gene>
<reference evidence="5 6" key="1">
    <citation type="journal article" date="2006" name="Proc. Natl. Acad. Sci. U.S.A.">
        <title>Complete nucleotide sequence of the chlorarachniophyte nucleomorph: nature's smallest nucleus.</title>
        <authorList>
            <person name="Gilson P.R."/>
            <person name="Su V."/>
            <person name="Slamovits C.H."/>
            <person name="Reith M.E."/>
            <person name="Keeling P.J."/>
            <person name="McFadden G.I."/>
        </authorList>
    </citation>
    <scope>NUCLEOTIDE SEQUENCE [LARGE SCALE GENOMIC DNA]</scope>
    <source>
        <strain evidence="6">CCMP621</strain>
    </source>
</reference>
<dbReference type="InterPro" id="IPR036227">
    <property type="entry name" value="Ribosomal_uL15/eL18_sf"/>
</dbReference>
<feature type="compositionally biased region" description="Basic residues" evidence="4">
    <location>
        <begin position="1"/>
        <end position="13"/>
    </location>
</feature>
<dbReference type="GeneID" id="5788566"/>
<dbReference type="EMBL" id="DQ158857">
    <property type="protein sequence ID" value="ABA27269.1"/>
    <property type="molecule type" value="Genomic_DNA"/>
</dbReference>
<dbReference type="PANTHER" id="PTHR11721:SF3">
    <property type="entry name" value="LARGE RIBOSOMAL SUBUNIT PROTEIN UL15"/>
    <property type="match status" value="1"/>
</dbReference>
<protein>
    <submittedName>
        <fullName evidence="5">Ribosomal protein L27a</fullName>
    </submittedName>
</protein>
<dbReference type="GO" id="GO:0003735">
    <property type="term" value="F:structural constituent of ribosome"/>
    <property type="evidence" value="ECO:0007669"/>
    <property type="project" value="TreeGrafter"/>
</dbReference>
<organism evidence="5 6">
    <name type="scientific">Bigelowiella natans</name>
    <name type="common">Pedinomonas minutissima</name>
    <name type="synonym">Chlorarachnion sp. (strain CCMP621)</name>
    <dbReference type="NCBI Taxonomy" id="227086"/>
    <lineage>
        <taxon>Eukaryota</taxon>
        <taxon>Sar</taxon>
        <taxon>Rhizaria</taxon>
        <taxon>Cercozoa</taxon>
        <taxon>Chlorarachniophyceae</taxon>
        <taxon>Bigelowiella</taxon>
    </lineage>
</organism>
<dbReference type="Proteomes" id="UP000243425">
    <property type="component" value="Nucleomorph 2"/>
</dbReference>
<dbReference type="AlphaFoldDB" id="Q3LW97"/>
<geneLocation type="nucleomorph" evidence="5"/>
<evidence type="ECO:0000256" key="2">
    <source>
        <dbReference type="ARBA" id="ARBA00022980"/>
    </source>
</evidence>
<keyword evidence="5" id="KW-0542">Nucleomorph</keyword>
<evidence type="ECO:0000256" key="4">
    <source>
        <dbReference type="SAM" id="MobiDB-lite"/>
    </source>
</evidence>
<keyword evidence="3" id="KW-0687">Ribonucleoprotein</keyword>
<dbReference type="GO" id="GO:0022625">
    <property type="term" value="C:cytosolic large ribosomal subunit"/>
    <property type="evidence" value="ECO:0007669"/>
    <property type="project" value="TreeGrafter"/>
</dbReference>
<dbReference type="SUPFAM" id="SSF52080">
    <property type="entry name" value="Ribosomal proteins L15p and L18e"/>
    <property type="match status" value="1"/>
</dbReference>
<proteinExistence type="inferred from homology"/>
<accession>Q3LW97</accession>
<comment type="similarity">
    <text evidence="1">Belongs to the universal ribosomal protein uL15 family.</text>
</comment>
<dbReference type="PANTHER" id="PTHR11721">
    <property type="entry name" value="60S RIBOSOMAL PROTEIN L27A"/>
    <property type="match status" value="1"/>
</dbReference>
<evidence type="ECO:0000313" key="6">
    <source>
        <dbReference type="Proteomes" id="UP000243425"/>
    </source>
</evidence>
<evidence type="ECO:0000256" key="1">
    <source>
        <dbReference type="ARBA" id="ARBA00007320"/>
    </source>
</evidence>
<evidence type="ECO:0000256" key="3">
    <source>
        <dbReference type="ARBA" id="ARBA00023274"/>
    </source>
</evidence>
<feature type="region of interest" description="Disordered" evidence="4">
    <location>
        <begin position="1"/>
        <end position="39"/>
    </location>
</feature>
<keyword evidence="2 5" id="KW-0689">Ribosomal protein</keyword>
<evidence type="ECO:0000313" key="5">
    <source>
        <dbReference type="EMBL" id="ABA27269.1"/>
    </source>
</evidence>